<name>A0ABR3NCI1_9TELE</name>
<dbReference type="EMBL" id="JAYMGO010000005">
    <property type="protein sequence ID" value="KAL1274639.1"/>
    <property type="molecule type" value="Genomic_DNA"/>
</dbReference>
<accession>A0ABR3NCI1</accession>
<gene>
    <name evidence="1" type="ORF">QQF64_027453</name>
</gene>
<dbReference type="Gene3D" id="2.10.60.10">
    <property type="entry name" value="CD59"/>
    <property type="match status" value="1"/>
</dbReference>
<dbReference type="Proteomes" id="UP001558613">
    <property type="component" value="Unassembled WGS sequence"/>
</dbReference>
<dbReference type="InterPro" id="IPR045860">
    <property type="entry name" value="Snake_toxin-like_sf"/>
</dbReference>
<protein>
    <recommendedName>
        <fullName evidence="3">UPAR/Ly6 domain-containing protein</fullName>
    </recommendedName>
</protein>
<proteinExistence type="predicted"/>
<sequence length="251" mass="28400">MVCALQECYDEKLGVKVFIWGFGIINEQITSDPAEGLRQTVRVCQRLKTPSLGLRKDGRNQEKLTAPIWIVSVLLRVVAHVERGRELFSQEDSSHYQLLHCSAWVTFPPAAPMTLQKCLLYRFGLYYFLALLTLLMSQAEGLQCYACNIVHNQRYVDVGCSSPEVITCSHSHKGFKHRFCIRTESVALGVMLTSGCATARHCHTEELPGVNIHCCDSDLCNSATRWRTTTLLPICSLTFSLLFQRLILWTK</sequence>
<evidence type="ECO:0008006" key="3">
    <source>
        <dbReference type="Google" id="ProtNLM"/>
    </source>
</evidence>
<organism evidence="1 2">
    <name type="scientific">Cirrhinus molitorella</name>
    <name type="common">mud carp</name>
    <dbReference type="NCBI Taxonomy" id="172907"/>
    <lineage>
        <taxon>Eukaryota</taxon>
        <taxon>Metazoa</taxon>
        <taxon>Chordata</taxon>
        <taxon>Craniata</taxon>
        <taxon>Vertebrata</taxon>
        <taxon>Euteleostomi</taxon>
        <taxon>Actinopterygii</taxon>
        <taxon>Neopterygii</taxon>
        <taxon>Teleostei</taxon>
        <taxon>Ostariophysi</taxon>
        <taxon>Cypriniformes</taxon>
        <taxon>Cyprinidae</taxon>
        <taxon>Labeoninae</taxon>
        <taxon>Labeonini</taxon>
        <taxon>Cirrhinus</taxon>
    </lineage>
</organism>
<comment type="caution">
    <text evidence="1">The sequence shown here is derived from an EMBL/GenBank/DDBJ whole genome shotgun (WGS) entry which is preliminary data.</text>
</comment>
<evidence type="ECO:0000313" key="1">
    <source>
        <dbReference type="EMBL" id="KAL1274639.1"/>
    </source>
</evidence>
<keyword evidence="2" id="KW-1185">Reference proteome</keyword>
<evidence type="ECO:0000313" key="2">
    <source>
        <dbReference type="Proteomes" id="UP001558613"/>
    </source>
</evidence>
<reference evidence="1 2" key="1">
    <citation type="submission" date="2023-09" db="EMBL/GenBank/DDBJ databases">
        <authorList>
            <person name="Wang M."/>
        </authorList>
    </citation>
    <scope>NUCLEOTIDE SEQUENCE [LARGE SCALE GENOMIC DNA]</scope>
    <source>
        <strain evidence="1">GT-2023</strain>
        <tissue evidence="1">Liver</tissue>
    </source>
</reference>
<dbReference type="SUPFAM" id="SSF57302">
    <property type="entry name" value="Snake toxin-like"/>
    <property type="match status" value="1"/>
</dbReference>